<proteinExistence type="predicted"/>
<gene>
    <name evidence="8" type="ORF">FJTKL_14855</name>
</gene>
<dbReference type="EMBL" id="JBAWTH010000008">
    <property type="protein sequence ID" value="KAL2290932.1"/>
    <property type="molecule type" value="Genomic_DNA"/>
</dbReference>
<evidence type="ECO:0000313" key="8">
    <source>
        <dbReference type="EMBL" id="KAL2290932.1"/>
    </source>
</evidence>
<feature type="transmembrane region" description="Helical" evidence="7">
    <location>
        <begin position="151"/>
        <end position="172"/>
    </location>
</feature>
<organism evidence="8 9">
    <name type="scientific">Diaporthe vaccinii</name>
    <dbReference type="NCBI Taxonomy" id="105482"/>
    <lineage>
        <taxon>Eukaryota</taxon>
        <taxon>Fungi</taxon>
        <taxon>Dikarya</taxon>
        <taxon>Ascomycota</taxon>
        <taxon>Pezizomycotina</taxon>
        <taxon>Sordariomycetes</taxon>
        <taxon>Sordariomycetidae</taxon>
        <taxon>Diaporthales</taxon>
        <taxon>Diaporthaceae</taxon>
        <taxon>Diaporthe</taxon>
        <taxon>Diaporthe eres species complex</taxon>
    </lineage>
</organism>
<name>A0ABR4F8A3_9PEZI</name>
<evidence type="ECO:0008006" key="10">
    <source>
        <dbReference type="Google" id="ProtNLM"/>
    </source>
</evidence>
<keyword evidence="4 7" id="KW-1133">Transmembrane helix</keyword>
<evidence type="ECO:0000256" key="2">
    <source>
        <dbReference type="ARBA" id="ARBA00022448"/>
    </source>
</evidence>
<dbReference type="PANTHER" id="PTHR19432:SF76">
    <property type="entry name" value="TRANSPORTER, PUTATIVE (EUROFUNG)-RELATED"/>
    <property type="match status" value="1"/>
</dbReference>
<keyword evidence="3 7" id="KW-0812">Transmembrane</keyword>
<feature type="transmembrane region" description="Helical" evidence="7">
    <location>
        <begin position="491"/>
        <end position="509"/>
    </location>
</feature>
<keyword evidence="9" id="KW-1185">Reference proteome</keyword>
<evidence type="ECO:0000256" key="6">
    <source>
        <dbReference type="SAM" id="MobiDB-lite"/>
    </source>
</evidence>
<feature type="transmembrane region" description="Helical" evidence="7">
    <location>
        <begin position="619"/>
        <end position="638"/>
    </location>
</feature>
<feature type="transmembrane region" description="Helical" evidence="7">
    <location>
        <begin position="184"/>
        <end position="202"/>
    </location>
</feature>
<feature type="compositionally biased region" description="Basic and acidic residues" evidence="6">
    <location>
        <begin position="36"/>
        <end position="65"/>
    </location>
</feature>
<comment type="subcellular location">
    <subcellularLocation>
        <location evidence="1">Membrane</location>
        <topology evidence="1">Multi-pass membrane protein</topology>
    </subcellularLocation>
</comment>
<feature type="transmembrane region" description="Helical" evidence="7">
    <location>
        <begin position="222"/>
        <end position="241"/>
    </location>
</feature>
<evidence type="ECO:0000256" key="5">
    <source>
        <dbReference type="ARBA" id="ARBA00023136"/>
    </source>
</evidence>
<keyword evidence="5 7" id="KW-0472">Membrane</keyword>
<evidence type="ECO:0000256" key="1">
    <source>
        <dbReference type="ARBA" id="ARBA00004141"/>
    </source>
</evidence>
<dbReference type="Gene3D" id="1.20.1250.20">
    <property type="entry name" value="MFS general substrate transporter like domains"/>
    <property type="match status" value="1"/>
</dbReference>
<dbReference type="PANTHER" id="PTHR19432">
    <property type="entry name" value="SUGAR TRANSPORTER"/>
    <property type="match status" value="1"/>
</dbReference>
<feature type="transmembrane region" description="Helical" evidence="7">
    <location>
        <begin position="113"/>
        <end position="131"/>
    </location>
</feature>
<comment type="caution">
    <text evidence="8">The sequence shown here is derived from an EMBL/GenBank/DDBJ whole genome shotgun (WGS) entry which is preliminary data.</text>
</comment>
<dbReference type="SUPFAM" id="SSF103473">
    <property type="entry name" value="MFS general substrate transporter"/>
    <property type="match status" value="1"/>
</dbReference>
<evidence type="ECO:0000256" key="4">
    <source>
        <dbReference type="ARBA" id="ARBA00022989"/>
    </source>
</evidence>
<dbReference type="InterPro" id="IPR036259">
    <property type="entry name" value="MFS_trans_sf"/>
</dbReference>
<feature type="transmembrane region" description="Helical" evidence="7">
    <location>
        <begin position="299"/>
        <end position="319"/>
    </location>
</feature>
<reference evidence="8 9" key="1">
    <citation type="submission" date="2024-03" db="EMBL/GenBank/DDBJ databases">
        <title>A high-quality draft genome sequence of Diaporthe vaccinii, a causative agent of upright dieback and viscid rot disease in cranberry plants.</title>
        <authorList>
            <person name="Sarrasin M."/>
            <person name="Lang B.F."/>
            <person name="Burger G."/>
        </authorList>
    </citation>
    <scope>NUCLEOTIDE SEQUENCE [LARGE SCALE GENOMIC DNA]</scope>
    <source>
        <strain evidence="8 9">IS7</strain>
    </source>
</reference>
<dbReference type="Proteomes" id="UP001600888">
    <property type="component" value="Unassembled WGS sequence"/>
</dbReference>
<protein>
    <recommendedName>
        <fullName evidence="10">Sucrose transporter</fullName>
    </recommendedName>
</protein>
<dbReference type="Pfam" id="PF13347">
    <property type="entry name" value="MFS_2"/>
    <property type="match status" value="1"/>
</dbReference>
<evidence type="ECO:0000256" key="3">
    <source>
        <dbReference type="ARBA" id="ARBA00022692"/>
    </source>
</evidence>
<evidence type="ECO:0000256" key="7">
    <source>
        <dbReference type="SAM" id="Phobius"/>
    </source>
</evidence>
<evidence type="ECO:0000313" key="9">
    <source>
        <dbReference type="Proteomes" id="UP001600888"/>
    </source>
</evidence>
<keyword evidence="2" id="KW-0813">Transport</keyword>
<accession>A0ABR4F8A3</accession>
<feature type="transmembrane region" description="Helical" evidence="7">
    <location>
        <begin position="355"/>
        <end position="376"/>
    </location>
</feature>
<sequence length="645" mass="70812">MREMPIQMTANKEKPTGDNGPRDGVLTKSFPASRDTPYDHARAEHHEYADDEHSQRAAFPKHQEDTLAESGDISSRYTERPELLEGWSAPALGRDQMSSFTGQPGIKGRNESIRMMLLCAIHFGITFTWGVEMTYCTPYLLNLGLTKSQTSVVWIAGPLSGIITQPIVGVLADSNKSRWGRRRPYIFIGTIIVSASLLLLGWTREIVAWLLPLESDFRRKFTIFVAVLALYVTDFAINAVMSCSRSLLVDTLPIAKQQTGAAWGGRMGSFGHIVGYAIGAIDLPGTFGPRLGDTQFKQLTLIASMSMLFTAGVTCWAVTERVLVSVRQDPSCSSQGRFKVIRQIWSTLIDLPPRIQIICWAMFWAWIGWFPFHFYGSTWVGETYFRYDAAATTAAEGSTPSPSDALGDMGRIGSYTLTIYSFMTFAGAWLLPLVVRAPEDEKFTHRPPASIANLVEGASKLKPDLLTVWQSGHLMFACAMFLAPFAKSFRFATALVVFCGIPWSIVSWAPTATMGMEVNKLSTADMNTSYRRLSNADAVQLSAIHLEHGHEDGSDANSGSTGELSGIYFGILNIYQTIPQFIGSFISTIVFSILEPGKSPELATDAHPSEHHSTTGPNAISVCLFIGAIAACAAFVATRRLKYTP</sequence>
<feature type="transmembrane region" description="Helical" evidence="7">
    <location>
        <begin position="417"/>
        <end position="435"/>
    </location>
</feature>
<feature type="region of interest" description="Disordered" evidence="6">
    <location>
        <begin position="1"/>
        <end position="75"/>
    </location>
</feature>